<dbReference type="AlphaFoldDB" id="A0A381ZIE7"/>
<name>A0A381ZIE7_9ZZZZ</name>
<proteinExistence type="predicted"/>
<protein>
    <submittedName>
        <fullName evidence="2">Uncharacterized protein</fullName>
    </submittedName>
</protein>
<dbReference type="EMBL" id="UINC01021433">
    <property type="protein sequence ID" value="SVA88969.1"/>
    <property type="molecule type" value="Genomic_DNA"/>
</dbReference>
<accession>A0A381ZIE7</accession>
<organism evidence="2">
    <name type="scientific">marine metagenome</name>
    <dbReference type="NCBI Taxonomy" id="408172"/>
    <lineage>
        <taxon>unclassified sequences</taxon>
        <taxon>metagenomes</taxon>
        <taxon>ecological metagenomes</taxon>
    </lineage>
</organism>
<feature type="region of interest" description="Disordered" evidence="1">
    <location>
        <begin position="1"/>
        <end position="22"/>
    </location>
</feature>
<evidence type="ECO:0000313" key="2">
    <source>
        <dbReference type="EMBL" id="SVA88969.1"/>
    </source>
</evidence>
<sequence length="22" mass="2413">MAEAHSVPWFPAWGVSMPEPVS</sequence>
<feature type="non-terminal residue" evidence="2">
    <location>
        <position position="22"/>
    </location>
</feature>
<reference evidence="2" key="1">
    <citation type="submission" date="2018-05" db="EMBL/GenBank/DDBJ databases">
        <authorList>
            <person name="Lanie J.A."/>
            <person name="Ng W.-L."/>
            <person name="Kazmierczak K.M."/>
            <person name="Andrzejewski T.M."/>
            <person name="Davidsen T.M."/>
            <person name="Wayne K.J."/>
            <person name="Tettelin H."/>
            <person name="Glass J.I."/>
            <person name="Rusch D."/>
            <person name="Podicherti R."/>
            <person name="Tsui H.-C.T."/>
            <person name="Winkler M.E."/>
        </authorList>
    </citation>
    <scope>NUCLEOTIDE SEQUENCE</scope>
</reference>
<gene>
    <name evidence="2" type="ORF">METZ01_LOCUS141823</name>
</gene>
<evidence type="ECO:0000256" key="1">
    <source>
        <dbReference type="SAM" id="MobiDB-lite"/>
    </source>
</evidence>